<dbReference type="EMBL" id="MCGE01000014">
    <property type="protein sequence ID" value="ORZ14469.1"/>
    <property type="molecule type" value="Genomic_DNA"/>
</dbReference>
<reference evidence="1 2" key="1">
    <citation type="submission" date="2016-07" db="EMBL/GenBank/DDBJ databases">
        <title>Pervasive Adenine N6-methylation of Active Genes in Fungi.</title>
        <authorList>
            <consortium name="DOE Joint Genome Institute"/>
            <person name="Mondo S.J."/>
            <person name="Dannebaum R.O."/>
            <person name="Kuo R.C."/>
            <person name="Labutti K."/>
            <person name="Haridas S."/>
            <person name="Kuo A."/>
            <person name="Salamov A."/>
            <person name="Ahrendt S.R."/>
            <person name="Lipzen A."/>
            <person name="Sullivan W."/>
            <person name="Andreopoulos W.B."/>
            <person name="Clum A."/>
            <person name="Lindquist E."/>
            <person name="Daum C."/>
            <person name="Ramamoorthy G.K."/>
            <person name="Gryganskyi A."/>
            <person name="Culley D."/>
            <person name="Magnuson J.K."/>
            <person name="James T.Y."/>
            <person name="O'Malley M.A."/>
            <person name="Stajich J.E."/>
            <person name="Spatafora J.W."/>
            <person name="Visel A."/>
            <person name="Grigoriev I.V."/>
        </authorList>
    </citation>
    <scope>NUCLEOTIDE SEQUENCE [LARGE SCALE GENOMIC DNA]</scope>
    <source>
        <strain evidence="1 2">NRRL 1336</strain>
    </source>
</reference>
<dbReference type="PANTHER" id="PTHR35316">
    <property type="entry name" value="28S RIBOSOMAL S34 PROTEIN"/>
    <property type="match status" value="1"/>
</dbReference>
<dbReference type="AlphaFoldDB" id="A0A1X2ID71"/>
<dbReference type="OrthoDB" id="16434at2759"/>
<dbReference type="GO" id="GO:0005739">
    <property type="term" value="C:mitochondrion"/>
    <property type="evidence" value="ECO:0007669"/>
    <property type="project" value="InterPro"/>
</dbReference>
<keyword evidence="2" id="KW-1185">Reference proteome</keyword>
<gene>
    <name evidence="1" type="ORF">BCR42DRAFT_416980</name>
</gene>
<protein>
    <submittedName>
        <fullName evidence="1">Uncharacterized protein</fullName>
    </submittedName>
</protein>
<dbReference type="Pfam" id="PF16053">
    <property type="entry name" value="MRP-S34"/>
    <property type="match status" value="1"/>
</dbReference>
<dbReference type="Proteomes" id="UP000193560">
    <property type="component" value="Unassembled WGS sequence"/>
</dbReference>
<accession>A0A1X2ID71</accession>
<evidence type="ECO:0000313" key="2">
    <source>
        <dbReference type="Proteomes" id="UP000193560"/>
    </source>
</evidence>
<dbReference type="InterPro" id="IPR032053">
    <property type="entry name" value="Ribosomal_mS34"/>
</dbReference>
<proteinExistence type="predicted"/>
<dbReference type="PANTHER" id="PTHR35316:SF1">
    <property type="entry name" value="28S RIBOSOMAL S34 PROTEIN"/>
    <property type="match status" value="1"/>
</dbReference>
<sequence>MFYTRALFAEAASEVSAATKSKTTKTLYQVLGSLPNQGVGARVAPTKYINNPTLKDSYYEVTKVNLKEGTTHGRAWGVQVLKGRTLQDGKPTEIRGGLKLKWKEYKA</sequence>
<dbReference type="GO" id="GO:0003735">
    <property type="term" value="F:structural constituent of ribosome"/>
    <property type="evidence" value="ECO:0007669"/>
    <property type="project" value="InterPro"/>
</dbReference>
<organism evidence="1 2">
    <name type="scientific">Absidia repens</name>
    <dbReference type="NCBI Taxonomy" id="90262"/>
    <lineage>
        <taxon>Eukaryota</taxon>
        <taxon>Fungi</taxon>
        <taxon>Fungi incertae sedis</taxon>
        <taxon>Mucoromycota</taxon>
        <taxon>Mucoromycotina</taxon>
        <taxon>Mucoromycetes</taxon>
        <taxon>Mucorales</taxon>
        <taxon>Cunninghamellaceae</taxon>
        <taxon>Absidia</taxon>
    </lineage>
</organism>
<name>A0A1X2ID71_9FUNG</name>
<evidence type="ECO:0000313" key="1">
    <source>
        <dbReference type="EMBL" id="ORZ14469.1"/>
    </source>
</evidence>
<comment type="caution">
    <text evidence="1">The sequence shown here is derived from an EMBL/GenBank/DDBJ whole genome shotgun (WGS) entry which is preliminary data.</text>
</comment>